<dbReference type="RefSeq" id="WP_083080415.1">
    <property type="nucleotide sequence ID" value="NZ_CP053562.1"/>
</dbReference>
<organism evidence="1 2">
    <name type="scientific">Thioclava electrotropha</name>
    <dbReference type="NCBI Taxonomy" id="1549850"/>
    <lineage>
        <taxon>Bacteria</taxon>
        <taxon>Pseudomonadati</taxon>
        <taxon>Pseudomonadota</taxon>
        <taxon>Alphaproteobacteria</taxon>
        <taxon>Rhodobacterales</taxon>
        <taxon>Paracoccaceae</taxon>
        <taxon>Thioclava</taxon>
    </lineage>
</organism>
<keyword evidence="2" id="KW-1185">Reference proteome</keyword>
<accession>A0ABX6YX42</accession>
<dbReference type="EMBL" id="CP053562">
    <property type="protein sequence ID" value="QPZ92320.1"/>
    <property type="molecule type" value="Genomic_DNA"/>
</dbReference>
<evidence type="ECO:0000313" key="1">
    <source>
        <dbReference type="EMBL" id="QPZ92320.1"/>
    </source>
</evidence>
<dbReference type="Proteomes" id="UP000192422">
    <property type="component" value="Chromosome"/>
</dbReference>
<gene>
    <name evidence="1" type="ORF">AKL02_016425</name>
</gene>
<proteinExistence type="predicted"/>
<name>A0ABX6YX42_9RHOB</name>
<protein>
    <submittedName>
        <fullName evidence="1">Uncharacterized protein</fullName>
    </submittedName>
</protein>
<reference evidence="1 2" key="1">
    <citation type="submission" date="2020-05" db="EMBL/GenBank/DDBJ databases">
        <title>Thioclava electrotropha strain Elox9 finished genome.</title>
        <authorList>
            <person name="Rowe A.R."/>
            <person name="Wilbanks E.G."/>
        </authorList>
    </citation>
    <scope>NUCLEOTIDE SEQUENCE [LARGE SCALE GENOMIC DNA]</scope>
    <source>
        <strain evidence="1 2">Elox9</strain>
    </source>
</reference>
<evidence type="ECO:0000313" key="2">
    <source>
        <dbReference type="Proteomes" id="UP000192422"/>
    </source>
</evidence>
<sequence>MFQQPNRIDDVNTMAREAIDALDALPVDALRGAEFDRDFCERLVIKGDVFGENFREAGAEILRHLARIEPEGRFARDLDSAMRRLRDAINASYSAAVAFGAERATSTQRAA</sequence>